<dbReference type="Proteomes" id="UP000070258">
    <property type="component" value="Unassembled WGS sequence"/>
</dbReference>
<dbReference type="EMBL" id="LSRF01000058">
    <property type="protein sequence ID" value="KXP03499.1"/>
    <property type="molecule type" value="Genomic_DNA"/>
</dbReference>
<name>A0A137ZZC7_9ACTN</name>
<feature type="region of interest" description="Disordered" evidence="1">
    <location>
        <begin position="1"/>
        <end position="46"/>
    </location>
</feature>
<evidence type="ECO:0000259" key="3">
    <source>
        <dbReference type="Pfam" id="PF15607"/>
    </source>
</evidence>
<feature type="domain" description="Bacterial toxin 44" evidence="3">
    <location>
        <begin position="449"/>
        <end position="514"/>
    </location>
</feature>
<keyword evidence="2" id="KW-0812">Transmembrane</keyword>
<feature type="compositionally biased region" description="Low complexity" evidence="1">
    <location>
        <begin position="233"/>
        <end position="293"/>
    </location>
</feature>
<keyword evidence="2" id="KW-1133">Transmembrane helix</keyword>
<reference evidence="5" key="1">
    <citation type="submission" date="2016-02" db="EMBL/GenBank/DDBJ databases">
        <authorList>
            <person name="Wen L."/>
            <person name="He K."/>
            <person name="Yang H."/>
        </authorList>
    </citation>
    <scope>NUCLEOTIDE SEQUENCE [LARGE SCALE GENOMIC DNA]</scope>
    <source>
        <strain evidence="5">JCM 15929</strain>
    </source>
</reference>
<feature type="transmembrane region" description="Helical" evidence="2">
    <location>
        <begin position="82"/>
        <end position="102"/>
    </location>
</feature>
<evidence type="ECO:0000256" key="1">
    <source>
        <dbReference type="SAM" id="MobiDB-lite"/>
    </source>
</evidence>
<dbReference type="Pfam" id="PF15607">
    <property type="entry name" value="Ntox44"/>
    <property type="match status" value="1"/>
</dbReference>
<proteinExistence type="predicted"/>
<feature type="region of interest" description="Disordered" evidence="1">
    <location>
        <begin position="159"/>
        <end position="316"/>
    </location>
</feature>
<evidence type="ECO:0000256" key="2">
    <source>
        <dbReference type="SAM" id="Phobius"/>
    </source>
</evidence>
<keyword evidence="2" id="KW-0472">Membrane</keyword>
<dbReference type="OrthoDB" id="1187707at2"/>
<gene>
    <name evidence="4" type="ORF">AXK60_16910</name>
</gene>
<comment type="caution">
    <text evidence="4">The sequence shown here is derived from an EMBL/GenBank/DDBJ whole genome shotgun (WGS) entry which is preliminary data.</text>
</comment>
<dbReference type="RefSeq" id="WP_068574342.1">
    <property type="nucleotide sequence ID" value="NZ_LSRF01000058.1"/>
</dbReference>
<feature type="compositionally biased region" description="Basic and acidic residues" evidence="1">
    <location>
        <begin position="294"/>
        <end position="312"/>
    </location>
</feature>
<dbReference type="AlphaFoldDB" id="A0A137ZZC7"/>
<dbReference type="InterPro" id="IPR028946">
    <property type="entry name" value="Ntox44"/>
</dbReference>
<evidence type="ECO:0000313" key="5">
    <source>
        <dbReference type="Proteomes" id="UP000070258"/>
    </source>
</evidence>
<protein>
    <recommendedName>
        <fullName evidence="3">Bacterial toxin 44 domain-containing protein</fullName>
    </recommendedName>
</protein>
<evidence type="ECO:0000313" key="4">
    <source>
        <dbReference type="EMBL" id="KXP03499.1"/>
    </source>
</evidence>
<dbReference type="STRING" id="239498.AXK60_16910"/>
<accession>A0A137ZZC7</accession>
<feature type="transmembrane region" description="Helical" evidence="2">
    <location>
        <begin position="50"/>
        <end position="70"/>
    </location>
</feature>
<organism evidence="4 5">
    <name type="scientific">Tsukamurella pseudospumae</name>
    <dbReference type="NCBI Taxonomy" id="239498"/>
    <lineage>
        <taxon>Bacteria</taxon>
        <taxon>Bacillati</taxon>
        <taxon>Actinomycetota</taxon>
        <taxon>Actinomycetes</taxon>
        <taxon>Mycobacteriales</taxon>
        <taxon>Tsukamurellaceae</taxon>
        <taxon>Tsukamurella</taxon>
    </lineage>
</organism>
<feature type="compositionally biased region" description="Low complexity" evidence="1">
    <location>
        <begin position="161"/>
        <end position="185"/>
    </location>
</feature>
<sequence>MPSPTDETGQPVPAPDTAQFPLARDDSQPPSGKPAHAVTADTDEPGTSRAGWWAITLAAAALLIVGLLLTFGPARYWTPVPVVFLGYFLISGLIGLVFWKGVRELRDSNPTLHSGDGPASPGARVAAAVGAVGVASALILLPTSLNTAPANALPCPDGSNTCGPTTPTQDPGPTQGNGGNTTAPQAPNTTVPGYTPPDTPAPTQGNGGGFQGTAMPMPTPDQTDPNACIANCGPTQAPQQAPQTGQPTAPQTGQQQNPVTTAPNTVATTPQAPTATPKLRTPTPETTTTSSSSKARDRDQQDQRDEKDRDKNSGIPYQAAWLSSVAGTYRRKKYTETAVRDGQAVSENATRTLYSGTTVVSKPVQLPGPGGGGRIPDPQPDPAALVVPSAGGIPIDTPHKDWIRAAEFITQKMKENALGNDVRLQKLAMYSTSPAAMAASALRFARLNLSHAQWDYKDALNPMFGGSRTVTAFLVYPADPKWRIAADIWTNIHFGYIGRQIGYPEDVLVAASHLAGNPDPNDDLAVRIGYKWGNIDPSMLSVDDTLRMAGEVSRALIAQEAGGSDIFQVRPA</sequence>